<gene>
    <name evidence="2" type="ORF">ILYODFUR_009098</name>
</gene>
<dbReference type="SUPFAM" id="SSF48371">
    <property type="entry name" value="ARM repeat"/>
    <property type="match status" value="1"/>
</dbReference>
<dbReference type="Gene3D" id="1.25.10.10">
    <property type="entry name" value="Leucine-rich Repeat Variant"/>
    <property type="match status" value="1"/>
</dbReference>
<dbReference type="EMBL" id="JAHRIQ010070140">
    <property type="protein sequence ID" value="MEQ2243660.1"/>
    <property type="molecule type" value="Genomic_DNA"/>
</dbReference>
<name>A0ABV0UEJ3_9TELE</name>
<evidence type="ECO:0000256" key="1">
    <source>
        <dbReference type="ARBA" id="ARBA00022737"/>
    </source>
</evidence>
<reference evidence="2 3" key="1">
    <citation type="submission" date="2021-06" db="EMBL/GenBank/DDBJ databases">
        <authorList>
            <person name="Palmer J.M."/>
        </authorList>
    </citation>
    <scope>NUCLEOTIDE SEQUENCE [LARGE SCALE GENOMIC DNA]</scope>
    <source>
        <strain evidence="3">if_2019</strain>
        <tissue evidence="2">Muscle</tissue>
    </source>
</reference>
<sequence>MHLLPENKDPHGAEWLWSNTLVRLYLSLVACSKRSLTQQAALGALQNLTARKGPISEHVASVIEKEKGICQIKKVLEDQDSQLKNPAVFLTSHLSRHQSLCPSIFRKLLPGVVTMVQSLDTEISVSDEVTTHLCQILTNLSKCNVDYATDIIDQKAMQQMLSIAHKGKAKQAADNLLYTMWMHKDLHDRLDKLGLFKNRIVQKNVKRSE</sequence>
<protein>
    <submittedName>
        <fullName evidence="2">Uncharacterized protein</fullName>
    </submittedName>
</protein>
<dbReference type="InterPro" id="IPR016024">
    <property type="entry name" value="ARM-type_fold"/>
</dbReference>
<dbReference type="PANTHER" id="PTHR10372:SF25">
    <property type="entry name" value="PLAKOPHILIN-2"/>
    <property type="match status" value="1"/>
</dbReference>
<evidence type="ECO:0000313" key="2">
    <source>
        <dbReference type="EMBL" id="MEQ2243660.1"/>
    </source>
</evidence>
<accession>A0ABV0UEJ3</accession>
<evidence type="ECO:0000313" key="3">
    <source>
        <dbReference type="Proteomes" id="UP001482620"/>
    </source>
</evidence>
<proteinExistence type="predicted"/>
<dbReference type="Proteomes" id="UP001482620">
    <property type="component" value="Unassembled WGS sequence"/>
</dbReference>
<dbReference type="PANTHER" id="PTHR10372">
    <property type="entry name" value="PLAKOPHILLIN-RELATED"/>
    <property type="match status" value="1"/>
</dbReference>
<organism evidence="2 3">
    <name type="scientific">Ilyodon furcidens</name>
    <name type="common">goldbreast splitfin</name>
    <dbReference type="NCBI Taxonomy" id="33524"/>
    <lineage>
        <taxon>Eukaryota</taxon>
        <taxon>Metazoa</taxon>
        <taxon>Chordata</taxon>
        <taxon>Craniata</taxon>
        <taxon>Vertebrata</taxon>
        <taxon>Euteleostomi</taxon>
        <taxon>Actinopterygii</taxon>
        <taxon>Neopterygii</taxon>
        <taxon>Teleostei</taxon>
        <taxon>Neoteleostei</taxon>
        <taxon>Acanthomorphata</taxon>
        <taxon>Ovalentaria</taxon>
        <taxon>Atherinomorphae</taxon>
        <taxon>Cyprinodontiformes</taxon>
        <taxon>Goodeidae</taxon>
        <taxon>Ilyodon</taxon>
    </lineage>
</organism>
<keyword evidence="1" id="KW-0677">Repeat</keyword>
<comment type="caution">
    <text evidence="2">The sequence shown here is derived from an EMBL/GenBank/DDBJ whole genome shotgun (WGS) entry which is preliminary data.</text>
</comment>
<dbReference type="InterPro" id="IPR011989">
    <property type="entry name" value="ARM-like"/>
</dbReference>
<keyword evidence="3" id="KW-1185">Reference proteome</keyword>
<dbReference type="InterPro" id="IPR028435">
    <property type="entry name" value="Plakophilin/d_Catenin"/>
</dbReference>